<evidence type="ECO:0000313" key="4">
    <source>
        <dbReference type="EMBL" id="MBB5754295.1"/>
    </source>
</evidence>
<dbReference type="PANTHER" id="PTHR12304:SF4">
    <property type="entry name" value="URIDINE NUCLEOSIDASE"/>
    <property type="match status" value="1"/>
</dbReference>
<dbReference type="InterPro" id="IPR023186">
    <property type="entry name" value="IUNH"/>
</dbReference>
<accession>A0A7W9L396</accession>
<reference evidence="4 5" key="1">
    <citation type="submission" date="2020-08" db="EMBL/GenBank/DDBJ databases">
        <title>Genomic Encyclopedia of Type Strains, Phase IV (KMG-IV): sequencing the most valuable type-strain genomes for metagenomic binning, comparative biology and taxonomic classification.</title>
        <authorList>
            <person name="Goeker M."/>
        </authorList>
    </citation>
    <scope>NUCLEOTIDE SEQUENCE [LARGE SCALE GENOMIC DNA]</scope>
    <source>
        <strain evidence="4 5">DSM 16268</strain>
    </source>
</reference>
<dbReference type="PANTHER" id="PTHR12304">
    <property type="entry name" value="INOSINE-URIDINE PREFERRING NUCLEOSIDE HYDROLASE"/>
    <property type="match status" value="1"/>
</dbReference>
<comment type="caution">
    <text evidence="4">The sequence shown here is derived from an EMBL/GenBank/DDBJ whole genome shotgun (WGS) entry which is preliminary data.</text>
</comment>
<dbReference type="AlphaFoldDB" id="A0A7W9L396"/>
<name>A0A7W9L396_9HYPH</name>
<evidence type="ECO:0000313" key="5">
    <source>
        <dbReference type="Proteomes" id="UP000523821"/>
    </source>
</evidence>
<feature type="domain" description="Inosine/uridine-preferring nucleoside hydrolase" evidence="3">
    <location>
        <begin position="6"/>
        <end position="308"/>
    </location>
</feature>
<dbReference type="EMBL" id="JACHOO010000007">
    <property type="protein sequence ID" value="MBB5754295.1"/>
    <property type="molecule type" value="Genomic_DNA"/>
</dbReference>
<evidence type="ECO:0000259" key="3">
    <source>
        <dbReference type="Pfam" id="PF01156"/>
    </source>
</evidence>
<dbReference type="Pfam" id="PF01156">
    <property type="entry name" value="IU_nuc_hydro"/>
    <property type="match status" value="1"/>
</dbReference>
<proteinExistence type="predicted"/>
<dbReference type="GO" id="GO:0005829">
    <property type="term" value="C:cytosol"/>
    <property type="evidence" value="ECO:0007669"/>
    <property type="project" value="TreeGrafter"/>
</dbReference>
<evidence type="ECO:0000256" key="1">
    <source>
        <dbReference type="ARBA" id="ARBA00022801"/>
    </source>
</evidence>
<sequence length="324" mass="34306">MKPTKIIFDTDPGVDDAMALLFIEAAPALDLVGITTVFGNGGVETTTRNALYLKHRFGLAAPVAKGADRPLSGLEVADAGHVHGENGLGGVVIPPAIPGELDPRPAHRFIIDTVRAHPGEITLLAVGRMTNLALALREDPEIASLVERVVIMGGAFGFAGHSGNVTPVAEANIAGDPQAADEIFGAAWEVVVIGLDVTQETLMTTAYLAALRDEGGEAGRFIWEISRFYEAFYRDATGAEGVFGHDFSAAAYIVAPQLFALRGGPIRVVTEGIAEGQTIQQSELRKFAPNAWSGRPSHRIATAVDAERSLALFRDTIVARYGRG</sequence>
<dbReference type="SUPFAM" id="SSF53590">
    <property type="entry name" value="Nucleoside hydrolase"/>
    <property type="match status" value="1"/>
</dbReference>
<keyword evidence="1 4" id="KW-0378">Hydrolase</keyword>
<dbReference type="InterPro" id="IPR001910">
    <property type="entry name" value="Inosine/uridine_hydrolase_dom"/>
</dbReference>
<protein>
    <submittedName>
        <fullName evidence="4">Inosine-uridine nucleoside N-ribohydrolase</fullName>
    </submittedName>
</protein>
<dbReference type="Gene3D" id="3.90.245.10">
    <property type="entry name" value="Ribonucleoside hydrolase-like"/>
    <property type="match status" value="1"/>
</dbReference>
<evidence type="ECO:0000256" key="2">
    <source>
        <dbReference type="ARBA" id="ARBA00023295"/>
    </source>
</evidence>
<dbReference type="GO" id="GO:0006152">
    <property type="term" value="P:purine nucleoside catabolic process"/>
    <property type="evidence" value="ECO:0007669"/>
    <property type="project" value="TreeGrafter"/>
</dbReference>
<keyword evidence="2" id="KW-0326">Glycosidase</keyword>
<dbReference type="CDD" id="cd02650">
    <property type="entry name" value="nuc_hydro_CaPnhB"/>
    <property type="match status" value="1"/>
</dbReference>
<keyword evidence="5" id="KW-1185">Reference proteome</keyword>
<dbReference type="RefSeq" id="WP_183857743.1">
    <property type="nucleotide sequence ID" value="NZ_JACHOO010000007.1"/>
</dbReference>
<dbReference type="Proteomes" id="UP000523821">
    <property type="component" value="Unassembled WGS sequence"/>
</dbReference>
<gene>
    <name evidence="4" type="ORF">GGQ63_003376</name>
</gene>
<dbReference type="GO" id="GO:0008477">
    <property type="term" value="F:purine nucleosidase activity"/>
    <property type="evidence" value="ECO:0007669"/>
    <property type="project" value="TreeGrafter"/>
</dbReference>
<organism evidence="4 5">
    <name type="scientific">Prosthecomicrobium pneumaticum</name>
    <dbReference type="NCBI Taxonomy" id="81895"/>
    <lineage>
        <taxon>Bacteria</taxon>
        <taxon>Pseudomonadati</taxon>
        <taxon>Pseudomonadota</taxon>
        <taxon>Alphaproteobacteria</taxon>
        <taxon>Hyphomicrobiales</taxon>
        <taxon>Kaistiaceae</taxon>
        <taxon>Prosthecomicrobium</taxon>
    </lineage>
</organism>
<dbReference type="InterPro" id="IPR036452">
    <property type="entry name" value="Ribo_hydro-like"/>
</dbReference>